<proteinExistence type="predicted"/>
<dbReference type="HOGENOM" id="CLU_2594474_0_0_1"/>
<dbReference type="InParanoid" id="M1BGX2"/>
<keyword evidence="2" id="KW-1185">Reference proteome</keyword>
<protein>
    <recommendedName>
        <fullName evidence="3">Gag-pol polyprotein</fullName>
    </recommendedName>
</protein>
<dbReference type="AlphaFoldDB" id="M1BGX2"/>
<reference evidence="2" key="1">
    <citation type="journal article" date="2011" name="Nature">
        <title>Genome sequence and analysis of the tuber crop potato.</title>
        <authorList>
            <consortium name="The Potato Genome Sequencing Consortium"/>
        </authorList>
    </citation>
    <scope>NUCLEOTIDE SEQUENCE [LARGE SCALE GENOMIC DNA]</scope>
    <source>
        <strain evidence="2">cv. DM1-3 516 R44</strain>
    </source>
</reference>
<dbReference type="EnsemblPlants" id="PGSC0003DMT400044976">
    <property type="protein sequence ID" value="PGSC0003DMT400044976"/>
    <property type="gene ID" value="PGSC0003DMG400017443"/>
</dbReference>
<accession>M1BGX2</accession>
<sequence>MRKNVGQEAQAPHQALIDPLIENITNMEVRLAFQVLSQAVTAQANREVVVHVNPNVGTAASRVRDFQRQLSGRKLNFENF</sequence>
<evidence type="ECO:0008006" key="3">
    <source>
        <dbReference type="Google" id="ProtNLM"/>
    </source>
</evidence>
<organism evidence="1 2">
    <name type="scientific">Solanum tuberosum</name>
    <name type="common">Potato</name>
    <dbReference type="NCBI Taxonomy" id="4113"/>
    <lineage>
        <taxon>Eukaryota</taxon>
        <taxon>Viridiplantae</taxon>
        <taxon>Streptophyta</taxon>
        <taxon>Embryophyta</taxon>
        <taxon>Tracheophyta</taxon>
        <taxon>Spermatophyta</taxon>
        <taxon>Magnoliopsida</taxon>
        <taxon>eudicotyledons</taxon>
        <taxon>Gunneridae</taxon>
        <taxon>Pentapetalae</taxon>
        <taxon>asterids</taxon>
        <taxon>lamiids</taxon>
        <taxon>Solanales</taxon>
        <taxon>Solanaceae</taxon>
        <taxon>Solanoideae</taxon>
        <taxon>Solaneae</taxon>
        <taxon>Solanum</taxon>
    </lineage>
</organism>
<evidence type="ECO:0000313" key="1">
    <source>
        <dbReference type="EnsemblPlants" id="PGSC0003DMT400044976"/>
    </source>
</evidence>
<reference evidence="1" key="2">
    <citation type="submission" date="2015-06" db="UniProtKB">
        <authorList>
            <consortium name="EnsemblPlants"/>
        </authorList>
    </citation>
    <scope>IDENTIFICATION</scope>
    <source>
        <strain evidence="1">DM1-3 516 R44</strain>
    </source>
</reference>
<name>M1BGX2_SOLTU</name>
<evidence type="ECO:0000313" key="2">
    <source>
        <dbReference type="Proteomes" id="UP000011115"/>
    </source>
</evidence>
<dbReference type="Proteomes" id="UP000011115">
    <property type="component" value="Unassembled WGS sequence"/>
</dbReference>
<dbReference type="Gramene" id="PGSC0003DMT400044976">
    <property type="protein sequence ID" value="PGSC0003DMT400044976"/>
    <property type="gene ID" value="PGSC0003DMG400017443"/>
</dbReference>